<accession>A0A1Y5RQL8</accession>
<evidence type="ECO:0008006" key="3">
    <source>
        <dbReference type="Google" id="ProtNLM"/>
    </source>
</evidence>
<evidence type="ECO:0000313" key="2">
    <source>
        <dbReference type="Proteomes" id="UP000193077"/>
    </source>
</evidence>
<dbReference type="GO" id="GO:0047869">
    <property type="term" value="F:dimethylpropiothetin dethiomethylase activity"/>
    <property type="evidence" value="ECO:0007669"/>
    <property type="project" value="InterPro"/>
</dbReference>
<proteinExistence type="predicted"/>
<dbReference type="Gene3D" id="2.60.120.10">
    <property type="entry name" value="Jelly Rolls"/>
    <property type="match status" value="1"/>
</dbReference>
<dbReference type="RefSeq" id="WP_085794396.1">
    <property type="nucleotide sequence ID" value="NZ_FWFO01000001.1"/>
</dbReference>
<organism evidence="1 2">
    <name type="scientific">Falsiruegeria litorea R37</name>
    <dbReference type="NCBI Taxonomy" id="1200284"/>
    <lineage>
        <taxon>Bacteria</taxon>
        <taxon>Pseudomonadati</taxon>
        <taxon>Pseudomonadota</taxon>
        <taxon>Alphaproteobacteria</taxon>
        <taxon>Rhodobacterales</taxon>
        <taxon>Roseobacteraceae</taxon>
        <taxon>Falsiruegeria</taxon>
    </lineage>
</organism>
<dbReference type="SUPFAM" id="SSF51182">
    <property type="entry name" value="RmlC-like cupins"/>
    <property type="match status" value="1"/>
</dbReference>
<keyword evidence="2" id="KW-1185">Reference proteome</keyword>
<dbReference type="Proteomes" id="UP000193077">
    <property type="component" value="Unassembled WGS sequence"/>
</dbReference>
<dbReference type="Pfam" id="PF16867">
    <property type="entry name" value="DMSP_lyase"/>
    <property type="match status" value="1"/>
</dbReference>
<dbReference type="InterPro" id="IPR011051">
    <property type="entry name" value="RmlC_Cupin_sf"/>
</dbReference>
<evidence type="ECO:0000313" key="1">
    <source>
        <dbReference type="EMBL" id="SLN22987.1"/>
    </source>
</evidence>
<reference evidence="1 2" key="1">
    <citation type="submission" date="2017-03" db="EMBL/GenBank/DDBJ databases">
        <authorList>
            <person name="Afonso C.L."/>
            <person name="Miller P.J."/>
            <person name="Scott M.A."/>
            <person name="Spackman E."/>
            <person name="Goraichik I."/>
            <person name="Dimitrov K.M."/>
            <person name="Suarez D.L."/>
            <person name="Swayne D.E."/>
        </authorList>
    </citation>
    <scope>NUCLEOTIDE SEQUENCE [LARGE SCALE GENOMIC DNA]</scope>
    <source>
        <strain evidence="1 2">CECT 7639</strain>
    </source>
</reference>
<dbReference type="EMBL" id="FWFO01000001">
    <property type="protein sequence ID" value="SLN22987.1"/>
    <property type="molecule type" value="Genomic_DNA"/>
</dbReference>
<dbReference type="OrthoDB" id="9083851at2"/>
<gene>
    <name evidence="1" type="ORF">TRL7639_00714</name>
</gene>
<name>A0A1Y5RQL8_9RHOB</name>
<dbReference type="AlphaFoldDB" id="A0A1Y5RQL8"/>
<dbReference type="InterPro" id="IPR031723">
    <property type="entry name" value="DMSP_lyase"/>
</dbReference>
<dbReference type="InterPro" id="IPR014710">
    <property type="entry name" value="RmlC-like_jellyroll"/>
</dbReference>
<sequence>MTLDAVLEAARQLHAAHPDLNGFAPWPDDLTPSGLQPRAVPATDLVANLPLPGTSQTDPLVQAVKKATHLASWKRTYSEEEVGADFRNRYGYFELFGPTGHYYSTRLRGYIGYWGERLSYDWHSHEAEELYLNIAGEATFYADEDEACVKAGETRAHTGWQSHAMVTNNQPILTFVLWRGAGMADLPQMDAA</sequence>
<protein>
    <recommendedName>
        <fullName evidence="3">Cupin domain protein</fullName>
    </recommendedName>
</protein>